<dbReference type="SUPFAM" id="SSF53649">
    <property type="entry name" value="Alkaline phosphatase-like"/>
    <property type="match status" value="1"/>
</dbReference>
<evidence type="ECO:0000259" key="7">
    <source>
        <dbReference type="Pfam" id="PF00884"/>
    </source>
</evidence>
<dbReference type="EMBL" id="BARU01006414">
    <property type="protein sequence ID" value="GAH47152.1"/>
    <property type="molecule type" value="Genomic_DNA"/>
</dbReference>
<sequence>MAETLKKAGYITGMFGKWHLGSNDQHPSERGFDKAIMSAGAHYGFKTDPSLDHDPDQYLSDFLCDNALQFIEESHQSEKPFFLYFPDFLVHKPLDAKPEYLEYFEKKQNGKYHKSSVAAAMTKSLDDTVGRILKKLAELGIEEETFVVFTSDNGGLDYIEDGEKEKNTSNHPLRGRKGTEWEGGMRVPYIFRWPERIPGGSVSKHNIINVD</sequence>
<gene>
    <name evidence="8" type="ORF">S03H2_12619</name>
</gene>
<dbReference type="InterPro" id="IPR000917">
    <property type="entry name" value="Sulfatase_N"/>
</dbReference>
<feature type="non-terminal residue" evidence="8">
    <location>
        <position position="211"/>
    </location>
</feature>
<dbReference type="GO" id="GO:0004065">
    <property type="term" value="F:arylsulfatase activity"/>
    <property type="evidence" value="ECO:0007669"/>
    <property type="project" value="TreeGrafter"/>
</dbReference>
<dbReference type="InterPro" id="IPR050738">
    <property type="entry name" value="Sulfatase"/>
</dbReference>
<organism evidence="8">
    <name type="scientific">marine sediment metagenome</name>
    <dbReference type="NCBI Taxonomy" id="412755"/>
    <lineage>
        <taxon>unclassified sequences</taxon>
        <taxon>metagenomes</taxon>
        <taxon>ecological metagenomes</taxon>
    </lineage>
</organism>
<dbReference type="PANTHER" id="PTHR42693:SF42">
    <property type="entry name" value="ARYLSULFATASE G"/>
    <property type="match status" value="1"/>
</dbReference>
<keyword evidence="3" id="KW-0479">Metal-binding</keyword>
<accession>X1FQ90</accession>
<evidence type="ECO:0000256" key="2">
    <source>
        <dbReference type="ARBA" id="ARBA00008779"/>
    </source>
</evidence>
<comment type="cofactor">
    <cofactor evidence="1">
        <name>Ca(2+)</name>
        <dbReference type="ChEBI" id="CHEBI:29108"/>
    </cofactor>
</comment>
<evidence type="ECO:0000256" key="5">
    <source>
        <dbReference type="ARBA" id="ARBA00022801"/>
    </source>
</evidence>
<evidence type="ECO:0000256" key="3">
    <source>
        <dbReference type="ARBA" id="ARBA00022723"/>
    </source>
</evidence>
<keyword evidence="5" id="KW-0378">Hydrolase</keyword>
<name>X1FQ90_9ZZZZ</name>
<evidence type="ECO:0000256" key="4">
    <source>
        <dbReference type="ARBA" id="ARBA00022729"/>
    </source>
</evidence>
<evidence type="ECO:0000256" key="1">
    <source>
        <dbReference type="ARBA" id="ARBA00001913"/>
    </source>
</evidence>
<dbReference type="InterPro" id="IPR017850">
    <property type="entry name" value="Alkaline_phosphatase_core_sf"/>
</dbReference>
<dbReference type="Gene3D" id="3.40.720.10">
    <property type="entry name" value="Alkaline Phosphatase, subunit A"/>
    <property type="match status" value="1"/>
</dbReference>
<comment type="caution">
    <text evidence="8">The sequence shown here is derived from an EMBL/GenBank/DDBJ whole genome shotgun (WGS) entry which is preliminary data.</text>
</comment>
<keyword evidence="6" id="KW-0106">Calcium</keyword>
<evidence type="ECO:0000256" key="6">
    <source>
        <dbReference type="ARBA" id="ARBA00022837"/>
    </source>
</evidence>
<protein>
    <recommendedName>
        <fullName evidence="7">Sulfatase N-terminal domain-containing protein</fullName>
    </recommendedName>
</protein>
<dbReference type="GO" id="GO:0046872">
    <property type="term" value="F:metal ion binding"/>
    <property type="evidence" value="ECO:0007669"/>
    <property type="project" value="UniProtKB-KW"/>
</dbReference>
<evidence type="ECO:0000313" key="8">
    <source>
        <dbReference type="EMBL" id="GAH47152.1"/>
    </source>
</evidence>
<comment type="similarity">
    <text evidence="2">Belongs to the sulfatase family.</text>
</comment>
<dbReference type="Pfam" id="PF00884">
    <property type="entry name" value="Sulfatase"/>
    <property type="match status" value="1"/>
</dbReference>
<dbReference type="PANTHER" id="PTHR42693">
    <property type="entry name" value="ARYLSULFATASE FAMILY MEMBER"/>
    <property type="match status" value="1"/>
</dbReference>
<reference evidence="8" key="1">
    <citation type="journal article" date="2014" name="Front. Microbiol.">
        <title>High frequency of phylogenetically diverse reductive dehalogenase-homologous genes in deep subseafloor sedimentary metagenomes.</title>
        <authorList>
            <person name="Kawai M."/>
            <person name="Futagami T."/>
            <person name="Toyoda A."/>
            <person name="Takaki Y."/>
            <person name="Nishi S."/>
            <person name="Hori S."/>
            <person name="Arai W."/>
            <person name="Tsubouchi T."/>
            <person name="Morono Y."/>
            <person name="Uchiyama I."/>
            <person name="Ito T."/>
            <person name="Fujiyama A."/>
            <person name="Inagaki F."/>
            <person name="Takami H."/>
        </authorList>
    </citation>
    <scope>NUCLEOTIDE SEQUENCE</scope>
    <source>
        <strain evidence="8">Expedition CK06-06</strain>
    </source>
</reference>
<feature type="domain" description="Sulfatase N-terminal" evidence="7">
    <location>
        <begin position="1"/>
        <end position="202"/>
    </location>
</feature>
<proteinExistence type="inferred from homology"/>
<dbReference type="AlphaFoldDB" id="X1FQ90"/>
<keyword evidence="4" id="KW-0732">Signal</keyword>